<dbReference type="InterPro" id="IPR038072">
    <property type="entry name" value="GspK_central_sf"/>
</dbReference>
<gene>
    <name evidence="11" type="ORF">DIZ78_09770</name>
</gene>
<evidence type="ECO:0000256" key="7">
    <source>
        <dbReference type="ARBA" id="ARBA00022927"/>
    </source>
</evidence>
<evidence type="ECO:0000256" key="3">
    <source>
        <dbReference type="ARBA" id="ARBA00022448"/>
    </source>
</evidence>
<keyword evidence="8" id="KW-1133">Transmembrane helix</keyword>
<evidence type="ECO:0000313" key="11">
    <source>
        <dbReference type="EMBL" id="RDH85891.1"/>
    </source>
</evidence>
<dbReference type="Gene3D" id="1.10.40.60">
    <property type="entry name" value="EpsJ-like"/>
    <property type="match status" value="1"/>
</dbReference>
<evidence type="ECO:0000259" key="10">
    <source>
        <dbReference type="Pfam" id="PF21687"/>
    </source>
</evidence>
<keyword evidence="4" id="KW-1003">Cell membrane</keyword>
<dbReference type="AlphaFoldDB" id="A0A370DLV4"/>
<keyword evidence="12" id="KW-1185">Reference proteome</keyword>
<protein>
    <submittedName>
        <fullName evidence="11">General secretion pathway protein GspK</fullName>
    </submittedName>
</protein>
<dbReference type="PANTHER" id="PTHR38831:SF2">
    <property type="entry name" value="TYPE II SECRETION SYSTEM PROTEIN K"/>
    <property type="match status" value="1"/>
</dbReference>
<keyword evidence="6" id="KW-0812">Transmembrane</keyword>
<evidence type="ECO:0000256" key="5">
    <source>
        <dbReference type="ARBA" id="ARBA00022519"/>
    </source>
</evidence>
<sequence length="255" mass="28376">MELTIAGNQFKSLKARLHAEAGVYLAIEDLISRQGNSRYLLRGMENREDFLGTSLSISIVSAVGLVDINNAESTVLSALFNSAGLKEEEQGALVDSILDWRDADDLVRLNGAEKKQYDFARLPYVPANGAFRSVNELKLVLGMNMMVYREIAPFITVDARTGEIDTTQAPVELLQRLGQMGGDQVLLETEGGESDGETIYAKPSHPVFHLEIYALTKEGGSAHIRVTVDISRREKERYRILSWRELPGKRRYSNG</sequence>
<name>A0A370DLV4_9GAMM</name>
<dbReference type="GO" id="GO:0009306">
    <property type="term" value="P:protein secretion"/>
    <property type="evidence" value="ECO:0007669"/>
    <property type="project" value="InterPro"/>
</dbReference>
<accession>A0A370DLV4</accession>
<organism evidence="11 12">
    <name type="scientific">endosymbiont of Escarpia spicata</name>
    <dbReference type="NCBI Taxonomy" id="2200908"/>
    <lineage>
        <taxon>Bacteria</taxon>
        <taxon>Pseudomonadati</taxon>
        <taxon>Pseudomonadota</taxon>
        <taxon>Gammaproteobacteria</taxon>
        <taxon>sulfur-oxidizing symbionts</taxon>
    </lineage>
</organism>
<evidence type="ECO:0000256" key="8">
    <source>
        <dbReference type="ARBA" id="ARBA00022989"/>
    </source>
</evidence>
<feature type="domain" description="T2SS protein K first SAM-like" evidence="10">
    <location>
        <begin position="68"/>
        <end position="157"/>
    </location>
</feature>
<dbReference type="GO" id="GO:0005886">
    <property type="term" value="C:plasma membrane"/>
    <property type="evidence" value="ECO:0007669"/>
    <property type="project" value="UniProtKB-SubCell"/>
</dbReference>
<evidence type="ECO:0000256" key="2">
    <source>
        <dbReference type="ARBA" id="ARBA00007246"/>
    </source>
</evidence>
<evidence type="ECO:0000256" key="4">
    <source>
        <dbReference type="ARBA" id="ARBA00022475"/>
    </source>
</evidence>
<keyword evidence="3" id="KW-0813">Transport</keyword>
<dbReference type="PANTHER" id="PTHR38831">
    <property type="entry name" value="TYPE II SECRETION SYSTEM PROTEIN K"/>
    <property type="match status" value="1"/>
</dbReference>
<dbReference type="Proteomes" id="UP000254771">
    <property type="component" value="Unassembled WGS sequence"/>
</dbReference>
<keyword evidence="9" id="KW-0472">Membrane</keyword>
<evidence type="ECO:0000313" key="12">
    <source>
        <dbReference type="Proteomes" id="UP000254771"/>
    </source>
</evidence>
<keyword evidence="7" id="KW-0653">Protein transport</keyword>
<dbReference type="InterPro" id="IPR005628">
    <property type="entry name" value="GspK"/>
</dbReference>
<evidence type="ECO:0000256" key="1">
    <source>
        <dbReference type="ARBA" id="ARBA00004533"/>
    </source>
</evidence>
<dbReference type="SUPFAM" id="SSF158544">
    <property type="entry name" value="GspK insert domain-like"/>
    <property type="match status" value="1"/>
</dbReference>
<evidence type="ECO:0000256" key="9">
    <source>
        <dbReference type="ARBA" id="ARBA00023136"/>
    </source>
</evidence>
<proteinExistence type="inferred from homology"/>
<reference evidence="11 12" key="1">
    <citation type="journal article" date="2018" name="ISME J.">
        <title>Endosymbiont genomes yield clues of tubeworm success.</title>
        <authorList>
            <person name="Li Y."/>
            <person name="Liles M.R."/>
            <person name="Halanych K.M."/>
        </authorList>
    </citation>
    <scope>NUCLEOTIDE SEQUENCE [LARGE SCALE GENOMIC DNA]</scope>
    <source>
        <strain evidence="11">A1462</strain>
    </source>
</reference>
<comment type="subcellular location">
    <subcellularLocation>
        <location evidence="1">Cell inner membrane</location>
    </subcellularLocation>
</comment>
<comment type="caution">
    <text evidence="11">The sequence shown here is derived from an EMBL/GenBank/DDBJ whole genome shotgun (WGS) entry which is preliminary data.</text>
</comment>
<dbReference type="InterPro" id="IPR049031">
    <property type="entry name" value="T2SSK_SAM-like_1st"/>
</dbReference>
<dbReference type="Pfam" id="PF21687">
    <property type="entry name" value="T2SSK_1st"/>
    <property type="match status" value="1"/>
</dbReference>
<evidence type="ECO:0000256" key="6">
    <source>
        <dbReference type="ARBA" id="ARBA00022692"/>
    </source>
</evidence>
<comment type="similarity">
    <text evidence="2">Belongs to the GSP K family.</text>
</comment>
<keyword evidence="5" id="KW-0997">Cell inner membrane</keyword>
<dbReference type="EMBL" id="QFXE01000011">
    <property type="protein sequence ID" value="RDH85891.1"/>
    <property type="molecule type" value="Genomic_DNA"/>
</dbReference>